<gene>
    <name evidence="5" type="ORF">U9M48_030062</name>
</gene>
<feature type="transmembrane region" description="Helical" evidence="3">
    <location>
        <begin position="491"/>
        <end position="512"/>
    </location>
</feature>
<keyword evidence="3" id="KW-1133">Transmembrane helix</keyword>
<dbReference type="SUPFAM" id="SSF101908">
    <property type="entry name" value="Putative isomerase YbhE"/>
    <property type="match status" value="1"/>
</dbReference>
<feature type="signal peptide" evidence="4">
    <location>
        <begin position="1"/>
        <end position="40"/>
    </location>
</feature>
<dbReference type="PANTHER" id="PTHR35464">
    <property type="entry name" value="OS06G0115200 PROTEIN"/>
    <property type="match status" value="1"/>
</dbReference>
<keyword evidence="4" id="KW-0732">Signal</keyword>
<feature type="compositionally biased region" description="Polar residues" evidence="2">
    <location>
        <begin position="532"/>
        <end position="542"/>
    </location>
</feature>
<evidence type="ECO:0000256" key="3">
    <source>
        <dbReference type="SAM" id="Phobius"/>
    </source>
</evidence>
<feature type="region of interest" description="Disordered" evidence="2">
    <location>
        <begin position="94"/>
        <end position="122"/>
    </location>
</feature>
<dbReference type="AlphaFoldDB" id="A0AAQ3U483"/>
<feature type="chain" id="PRO_5042815098" evidence="4">
    <location>
        <begin position="41"/>
        <end position="853"/>
    </location>
</feature>
<evidence type="ECO:0000256" key="2">
    <source>
        <dbReference type="SAM" id="MobiDB-lite"/>
    </source>
</evidence>
<keyword evidence="6" id="KW-1185">Reference proteome</keyword>
<evidence type="ECO:0000256" key="4">
    <source>
        <dbReference type="SAM" id="SignalP"/>
    </source>
</evidence>
<organism evidence="5 6">
    <name type="scientific">Paspalum notatum var. saurae</name>
    <dbReference type="NCBI Taxonomy" id="547442"/>
    <lineage>
        <taxon>Eukaryota</taxon>
        <taxon>Viridiplantae</taxon>
        <taxon>Streptophyta</taxon>
        <taxon>Embryophyta</taxon>
        <taxon>Tracheophyta</taxon>
        <taxon>Spermatophyta</taxon>
        <taxon>Magnoliopsida</taxon>
        <taxon>Liliopsida</taxon>
        <taxon>Poales</taxon>
        <taxon>Poaceae</taxon>
        <taxon>PACMAD clade</taxon>
        <taxon>Panicoideae</taxon>
        <taxon>Andropogonodae</taxon>
        <taxon>Paspaleae</taxon>
        <taxon>Paspalinae</taxon>
        <taxon>Paspalum</taxon>
    </lineage>
</organism>
<feature type="transmembrane region" description="Helical" evidence="3">
    <location>
        <begin position="645"/>
        <end position="670"/>
    </location>
</feature>
<accession>A0AAQ3U483</accession>
<dbReference type="Proteomes" id="UP001341281">
    <property type="component" value="Chromosome 06"/>
</dbReference>
<evidence type="ECO:0000256" key="1">
    <source>
        <dbReference type="SAM" id="Coils"/>
    </source>
</evidence>
<dbReference type="EMBL" id="CP144750">
    <property type="protein sequence ID" value="WVZ82850.1"/>
    <property type="molecule type" value="Genomic_DNA"/>
</dbReference>
<reference evidence="5 6" key="1">
    <citation type="submission" date="2024-02" db="EMBL/GenBank/DDBJ databases">
        <title>High-quality chromosome-scale genome assembly of Pensacola bahiagrass (Paspalum notatum Flugge var. saurae).</title>
        <authorList>
            <person name="Vega J.M."/>
            <person name="Podio M."/>
            <person name="Orjuela J."/>
            <person name="Siena L.A."/>
            <person name="Pessino S.C."/>
            <person name="Combes M.C."/>
            <person name="Mariac C."/>
            <person name="Albertini E."/>
            <person name="Pupilli F."/>
            <person name="Ortiz J.P.A."/>
            <person name="Leblanc O."/>
        </authorList>
    </citation>
    <scope>NUCLEOTIDE SEQUENCE [LARGE SCALE GENOMIC DNA]</scope>
    <source>
        <strain evidence="5">R1</strain>
        <tissue evidence="5">Leaf</tissue>
    </source>
</reference>
<feature type="region of interest" description="Disordered" evidence="2">
    <location>
        <begin position="532"/>
        <end position="566"/>
    </location>
</feature>
<proteinExistence type="predicted"/>
<protein>
    <submittedName>
        <fullName evidence="5">Uncharacterized protein</fullName>
    </submittedName>
</protein>
<feature type="coiled-coil region" evidence="1">
    <location>
        <begin position="65"/>
        <end position="92"/>
    </location>
</feature>
<dbReference type="InterPro" id="IPR045288">
    <property type="entry name" value="At1g75140-like"/>
</dbReference>
<feature type="region of interest" description="Disordered" evidence="2">
    <location>
        <begin position="817"/>
        <end position="853"/>
    </location>
</feature>
<keyword evidence="3" id="KW-0472">Membrane</keyword>
<evidence type="ECO:0000313" key="6">
    <source>
        <dbReference type="Proteomes" id="UP001341281"/>
    </source>
</evidence>
<name>A0AAQ3U483_PASNO</name>
<dbReference type="PANTHER" id="PTHR35464:SF1">
    <property type="entry name" value="OS06G0115200 PROTEIN"/>
    <property type="match status" value="1"/>
</dbReference>
<keyword evidence="1" id="KW-0175">Coiled coil</keyword>
<keyword evidence="3" id="KW-0812">Transmembrane</keyword>
<evidence type="ECO:0000313" key="5">
    <source>
        <dbReference type="EMBL" id="WVZ82850.1"/>
    </source>
</evidence>
<sequence>MLRNKSYSKPYSASRSQPLTAMPHRVAALLLLLLLPLAAASEEAPAAAPAPALAEPVAAAEAALLERHAAQLARLEELAESLAASVRAIESALARSADPDPPPPGASAAAVGDRRSPQGVAVTKRRPVWSERFHFAAAARLGEGAYAAAAATLPYEDADGLTKYFAVGDSRGRVFVFSAAGDALLELEAAAAGEPQVTALLAYLSPRRTDCLLFTGHADGSIAAHRLIESSPHGDDWVTLAAASSRLLVRGLDAAPVVHLEAHHAGRARYVLSCDAGGRIRVFTENGTLYGTAIASSTPLAFVKQRLLFLTEAGAASLDLRSMSVRETPCEGLAEALNGTTRVKAYSFDPSERFKAYGFTEAGDLVHVLLLGDVSSLKCRVRAAKKSEIDSPVAIQTIKGYLLVASQDKILVYNTSSQYYGRVGAPRPLFATTIKDIKSVFAASGGMLASAPAGKPVIAADREKLVILGLGDGHIAIYRSNFPVYKPESNAVVWSGPALLFLLFLIGIWQVYVKKKDSLGWTPEETFNTSVTAPTGSLLNHPTSDRAFADSTTRASDRGYVDGTSRASDRSYVDATTRTTDRGYADASRAVDLRGGALRSAPRRYVSPTRYAGTSGIQYRPASSEPGLRGTPELKYRGPVVDTKIGFSCILQQAIFVFFYVTPLVLMPIVDDMKSVFVASVGLLPTAPAGKPVIAADRKIQAGEQRCGMEWSSAAFPPFLIGIWQVYVKKKDSLGWTAEETFYTSVTAPTGSLLMNHPTSDRAFADSTARASDRGYVDGTSRASDRSYVDGTTRTTDRGYADTTRAVDLRGGALRSAPIRDKVPRPRHGAPWFPQKEDPLFSTNQAVVDDHRL</sequence>
<feature type="region of interest" description="Disordered" evidence="2">
    <location>
        <begin position="774"/>
        <end position="799"/>
    </location>
</feature>